<gene>
    <name evidence="3" type="ORF">EB796_005660</name>
</gene>
<keyword evidence="1" id="KW-0175">Coiled coil</keyword>
<dbReference type="PANTHER" id="PTHR18950">
    <property type="entry name" value="PROGESTERONE-INDUCED BLOCKING FACTOR 1"/>
    <property type="match status" value="1"/>
</dbReference>
<dbReference type="Proteomes" id="UP000593567">
    <property type="component" value="Unassembled WGS sequence"/>
</dbReference>
<evidence type="ECO:0000256" key="2">
    <source>
        <dbReference type="SAM" id="MobiDB-lite"/>
    </source>
</evidence>
<accession>A0A7J7KBK9</accession>
<reference evidence="3" key="1">
    <citation type="submission" date="2020-06" db="EMBL/GenBank/DDBJ databases">
        <title>Draft genome of Bugula neritina, a colonial animal packing powerful symbionts and potential medicines.</title>
        <authorList>
            <person name="Rayko M."/>
        </authorList>
    </citation>
    <scope>NUCLEOTIDE SEQUENCE [LARGE SCALE GENOMIC DNA]</scope>
    <source>
        <strain evidence="3">Kwan_BN1</strain>
    </source>
</reference>
<dbReference type="AlphaFoldDB" id="A0A7J7KBK9"/>
<feature type="coiled-coil region" evidence="1">
    <location>
        <begin position="595"/>
        <end position="685"/>
    </location>
</feature>
<dbReference type="OrthoDB" id="299638at2759"/>
<comment type="caution">
    <text evidence="3">The sequence shown here is derived from an EMBL/GenBank/DDBJ whole genome shotgun (WGS) entry which is preliminary data.</text>
</comment>
<evidence type="ECO:0000256" key="1">
    <source>
        <dbReference type="SAM" id="Coils"/>
    </source>
</evidence>
<feature type="region of interest" description="Disordered" evidence="2">
    <location>
        <begin position="30"/>
        <end position="57"/>
    </location>
</feature>
<dbReference type="InterPro" id="IPR026205">
    <property type="entry name" value="PIBF1"/>
</dbReference>
<dbReference type="EMBL" id="VXIV02000791">
    <property type="protein sequence ID" value="KAF6036032.1"/>
    <property type="molecule type" value="Genomic_DNA"/>
</dbReference>
<feature type="compositionally biased region" description="Basic residues" evidence="2">
    <location>
        <begin position="832"/>
        <end position="844"/>
    </location>
</feature>
<keyword evidence="4" id="KW-1185">Reference proteome</keyword>
<evidence type="ECO:0000313" key="4">
    <source>
        <dbReference type="Proteomes" id="UP000593567"/>
    </source>
</evidence>
<name>A0A7J7KBK9_BUGNE</name>
<feature type="coiled-coil region" evidence="1">
    <location>
        <begin position="345"/>
        <end position="372"/>
    </location>
</feature>
<protein>
    <submittedName>
        <fullName evidence="3">PIBF1</fullName>
    </submittedName>
</protein>
<dbReference type="GO" id="GO:0060271">
    <property type="term" value="P:cilium assembly"/>
    <property type="evidence" value="ECO:0007669"/>
    <property type="project" value="TreeGrafter"/>
</dbReference>
<proteinExistence type="predicted"/>
<feature type="coiled-coil region" evidence="1">
    <location>
        <begin position="210"/>
        <end position="237"/>
    </location>
</feature>
<feature type="region of interest" description="Disordered" evidence="2">
    <location>
        <begin position="788"/>
        <end position="844"/>
    </location>
</feature>
<sequence length="844" mass="97866">MDAAGDEAQLENSIASSIPTDLSISEISDLKVQPSLSTKKSSILKTKKQQQKEKDKISKQLLEKKQLEHDLQLVRIELNQKDYLLENLKTEYKMKIEDLEEKLTQYKQQKKFLIAKTESQLALQQDESKRKQERLQADLSVIKVKLRELESQNDKLTSKSLDVKQQLKEHVDVSEEVYYELRGSADEMLSVKDLVAMRIFEALRPYKIELDEVKARCERLSTNLTESEDRANLLKQVFPTLQQNSVTQIKLTRLITETQELEAKASSKDYRINNYDRVNKERDDLEKQVTELKDRNTVLERDFTATARDKKHYEQEFSSTKSALTLINQDKDYLTRQVCELTNKLAYSEERLQRLTAEVDEVKRAREELFEKYVSSRDQYKTQYEQQLQAELKMMSASTQEEVEKLRSTTKAMYEMEARSLRESRDMAIAERDKALAQEADLQTKYHKLNDEYRQDKVNSDTQLSELRSQVKMAEYEKSRVQLLQEETSKSVKEFQVENEKLLKKLEVANKEYYSMEMRFSRKCSDSESKISEYQTRLQAYENIEKELDEVIMQAAEVDTDDGAEKVMLSYGYGASIPSSSQRRMKQSVHLARRCLALERQMVGDKRQIKELESAVFNLKEELAGANEKLDTAEQPYSYILNKTKELEDSNRQLKKANHCMEKELKIAKEKCVEKSAEIQNLLRDMERSSSHLDEINMMKDQLRRVLSKRTLAKKERLMGEMSDKERIQRSRGLLAAEGDSEKALLQAEQYLRPVNLPFNPATQVLSGERSLQDAISYLDTVILAQSPPSRLPSTATGRSLGKSLSHPIRSISEDLSGDQHQPAPISMNRKTVQKGRRPALKKH</sequence>
<feature type="compositionally biased region" description="Polar residues" evidence="2">
    <location>
        <begin position="788"/>
        <end position="798"/>
    </location>
</feature>
<dbReference type="PANTHER" id="PTHR18950:SF0">
    <property type="entry name" value="PROGESTERONE IMMUNOMODULATORY BINDING FACTOR 1"/>
    <property type="match status" value="1"/>
</dbReference>
<feature type="coiled-coil region" evidence="1">
    <location>
        <begin position="432"/>
        <end position="561"/>
    </location>
</feature>
<evidence type="ECO:0000313" key="3">
    <source>
        <dbReference type="EMBL" id="KAF6036032.1"/>
    </source>
</evidence>
<dbReference type="GO" id="GO:0005815">
    <property type="term" value="C:microtubule organizing center"/>
    <property type="evidence" value="ECO:0007669"/>
    <property type="project" value="TreeGrafter"/>
</dbReference>
<feature type="coiled-coil region" evidence="1">
    <location>
        <begin position="275"/>
        <end position="302"/>
    </location>
</feature>
<organism evidence="3 4">
    <name type="scientific">Bugula neritina</name>
    <name type="common">Brown bryozoan</name>
    <name type="synonym">Sertularia neritina</name>
    <dbReference type="NCBI Taxonomy" id="10212"/>
    <lineage>
        <taxon>Eukaryota</taxon>
        <taxon>Metazoa</taxon>
        <taxon>Spiralia</taxon>
        <taxon>Lophotrochozoa</taxon>
        <taxon>Bryozoa</taxon>
        <taxon>Gymnolaemata</taxon>
        <taxon>Cheilostomatida</taxon>
        <taxon>Flustrina</taxon>
        <taxon>Buguloidea</taxon>
        <taxon>Bugulidae</taxon>
        <taxon>Bugula</taxon>
    </lineage>
</organism>
<feature type="compositionally biased region" description="Low complexity" evidence="2">
    <location>
        <begin position="35"/>
        <end position="44"/>
    </location>
</feature>